<dbReference type="GO" id="GO:0004497">
    <property type="term" value="F:monooxygenase activity"/>
    <property type="evidence" value="ECO:0007669"/>
    <property type="project" value="UniProtKB-KW"/>
</dbReference>
<dbReference type="Proteomes" id="UP001596002">
    <property type="component" value="Unassembled WGS sequence"/>
</dbReference>
<dbReference type="SUPFAM" id="SSF47240">
    <property type="entry name" value="Ferritin-like"/>
    <property type="match status" value="1"/>
</dbReference>
<keyword evidence="2" id="KW-0560">Oxidoreductase</keyword>
<dbReference type="Gene3D" id="1.10.620.20">
    <property type="entry name" value="Ribonucleotide Reductase, subunit A"/>
    <property type="match status" value="1"/>
</dbReference>
<evidence type="ECO:0000313" key="5">
    <source>
        <dbReference type="EMBL" id="MFC4766752.1"/>
    </source>
</evidence>
<protein>
    <recommendedName>
        <fullName evidence="1">propane 2-monooxygenase</fullName>
        <ecNumber evidence="1">1.14.13.227</ecNumber>
    </recommendedName>
</protein>
<proteinExistence type="predicted"/>
<comment type="caution">
    <text evidence="5">The sequence shown here is derived from an EMBL/GenBank/DDBJ whole genome shotgun (WGS) entry which is preliminary data.</text>
</comment>
<dbReference type="InterPro" id="IPR009078">
    <property type="entry name" value="Ferritin-like_SF"/>
</dbReference>
<dbReference type="InterPro" id="IPR012078">
    <property type="entry name" value="MP_mOase_hydro"/>
</dbReference>
<evidence type="ECO:0000256" key="1">
    <source>
        <dbReference type="ARBA" id="ARBA00012710"/>
    </source>
</evidence>
<dbReference type="InterPro" id="IPR003430">
    <property type="entry name" value="Phenol_Hydrox"/>
</dbReference>
<keyword evidence="6" id="KW-1185">Reference proteome</keyword>
<sequence>MKEVLEKSAAAGAKQFAGSTSRKFNYYQPKGRRATLYEDVTVDVQPDPKRYLLQDWIISFADGTPAYCETRTDIKSSDWHVFRDPNGEWERTHYIRQSGIEKQVSLTIENARKENAFENLDKTWIKVLQDHFGASKHPEYGLGMLFQSAQRDGMSQMINNAILVNSSDKLRYAQDIALYMMEIAQDIDQLNEAAGKENWLNHPLWQGTREVVEHLPASTDWAEQVFAANLVYEPLVGELFRSGFLMQFAASHGDYVTPTLVSTAEADFERNLAYSVEMFATFLNDPQYGDHNKRTVQNWLKKWVPMCVQAANQLQPIWSQPRVKVTTFVDSNTRAKERFSSILEQLNLKLPEEVKL</sequence>
<name>A0ABV9Q274_9BACL</name>
<dbReference type="PIRSF" id="PIRSF000040">
    <property type="entry name" value="MMOH_comp"/>
    <property type="match status" value="1"/>
</dbReference>
<evidence type="ECO:0000256" key="3">
    <source>
        <dbReference type="ARBA" id="ARBA00023033"/>
    </source>
</evidence>
<evidence type="ECO:0000256" key="4">
    <source>
        <dbReference type="ARBA" id="ARBA00048941"/>
    </source>
</evidence>
<comment type="catalytic activity">
    <reaction evidence="4">
        <text>propane + NADH + O2 + H(+) = propan-2-ol + NAD(+) + H2O</text>
        <dbReference type="Rhea" id="RHEA:49992"/>
        <dbReference type="ChEBI" id="CHEBI:15377"/>
        <dbReference type="ChEBI" id="CHEBI:15378"/>
        <dbReference type="ChEBI" id="CHEBI:15379"/>
        <dbReference type="ChEBI" id="CHEBI:17824"/>
        <dbReference type="ChEBI" id="CHEBI:32879"/>
        <dbReference type="ChEBI" id="CHEBI:57540"/>
        <dbReference type="ChEBI" id="CHEBI:57945"/>
        <dbReference type="EC" id="1.14.13.227"/>
    </reaction>
</comment>
<gene>
    <name evidence="5" type="ORF">ACFO8Q_05110</name>
</gene>
<dbReference type="InterPro" id="IPR012348">
    <property type="entry name" value="RNR-like"/>
</dbReference>
<dbReference type="CDD" id="cd01058">
    <property type="entry name" value="AAMH_B"/>
    <property type="match status" value="1"/>
</dbReference>
<accession>A0ABV9Q274</accession>
<dbReference type="RefSeq" id="WP_380024647.1">
    <property type="nucleotide sequence ID" value="NZ_JBHSHC010000029.1"/>
</dbReference>
<evidence type="ECO:0000256" key="2">
    <source>
        <dbReference type="ARBA" id="ARBA00023002"/>
    </source>
</evidence>
<dbReference type="EMBL" id="JBHSHC010000029">
    <property type="protein sequence ID" value="MFC4766752.1"/>
    <property type="molecule type" value="Genomic_DNA"/>
</dbReference>
<organism evidence="5 6">
    <name type="scientific">Effusibacillus consociatus</name>
    <dbReference type="NCBI Taxonomy" id="1117041"/>
    <lineage>
        <taxon>Bacteria</taxon>
        <taxon>Bacillati</taxon>
        <taxon>Bacillota</taxon>
        <taxon>Bacilli</taxon>
        <taxon>Bacillales</taxon>
        <taxon>Alicyclobacillaceae</taxon>
        <taxon>Effusibacillus</taxon>
    </lineage>
</organism>
<reference evidence="6" key="1">
    <citation type="journal article" date="2019" name="Int. J. Syst. Evol. Microbiol.">
        <title>The Global Catalogue of Microorganisms (GCM) 10K type strain sequencing project: providing services to taxonomists for standard genome sequencing and annotation.</title>
        <authorList>
            <consortium name="The Broad Institute Genomics Platform"/>
            <consortium name="The Broad Institute Genome Sequencing Center for Infectious Disease"/>
            <person name="Wu L."/>
            <person name="Ma J."/>
        </authorList>
    </citation>
    <scope>NUCLEOTIDE SEQUENCE [LARGE SCALE GENOMIC DNA]</scope>
    <source>
        <strain evidence="6">WYCCWR 12678</strain>
    </source>
</reference>
<evidence type="ECO:0000313" key="6">
    <source>
        <dbReference type="Proteomes" id="UP001596002"/>
    </source>
</evidence>
<keyword evidence="3 5" id="KW-0503">Monooxygenase</keyword>
<dbReference type="EC" id="1.14.13.227" evidence="1"/>
<dbReference type="Pfam" id="PF02332">
    <property type="entry name" value="Phenol_Hydrox"/>
    <property type="match status" value="1"/>
</dbReference>